<comment type="caution">
    <text evidence="2">The sequence shown here is derived from an EMBL/GenBank/DDBJ whole genome shotgun (WGS) entry which is preliminary data.</text>
</comment>
<name>A0A8J5CTY1_CHIOP</name>
<organism evidence="2 3">
    <name type="scientific">Chionoecetes opilio</name>
    <name type="common">Atlantic snow crab</name>
    <name type="synonym">Cancer opilio</name>
    <dbReference type="NCBI Taxonomy" id="41210"/>
    <lineage>
        <taxon>Eukaryota</taxon>
        <taxon>Metazoa</taxon>
        <taxon>Ecdysozoa</taxon>
        <taxon>Arthropoda</taxon>
        <taxon>Crustacea</taxon>
        <taxon>Multicrustacea</taxon>
        <taxon>Malacostraca</taxon>
        <taxon>Eumalacostraca</taxon>
        <taxon>Eucarida</taxon>
        <taxon>Decapoda</taxon>
        <taxon>Pleocyemata</taxon>
        <taxon>Brachyura</taxon>
        <taxon>Eubrachyura</taxon>
        <taxon>Majoidea</taxon>
        <taxon>Majidae</taxon>
        <taxon>Chionoecetes</taxon>
    </lineage>
</organism>
<gene>
    <name evidence="2" type="ORF">GWK47_006835</name>
</gene>
<sequence length="379" mass="41646">MMFNGKGKKSAWMTWKSLSTVTEGFTAESSSAFVPQDTSSPVFSVIEQFTCVMYDSTTQHSKVNDLRQELFPNRVKLMERLPPTQNALLQHVNRWVYQASIWTESLKPVIAAPSPDGFGWSKSDTGWHPIWTTLPAAAVASRELIKCGCKAVPMCARNCKCENAGLACMSLVWDYVNAVVTVKHDVPSSSRLAFLHLHFLLQPFWHLQETSSRQTLEASGSVVQRGPEPVPSHGLQEPESLAVRRKTHTSASSQGACQSHLPGQQNVNCADENHLVDTCEHIGRHATSKRLSASSWLQGARAAVSRNGGLLKTSSPSVMTISFLHLHFLLQPFWHLQETSSRQTLEASGSVVQRGSYISLVLIQPQSVGDGNVGAETRA</sequence>
<proteinExistence type="predicted"/>
<evidence type="ECO:0000313" key="2">
    <source>
        <dbReference type="EMBL" id="KAG0720345.1"/>
    </source>
</evidence>
<evidence type="ECO:0000313" key="3">
    <source>
        <dbReference type="Proteomes" id="UP000770661"/>
    </source>
</evidence>
<dbReference type="AlphaFoldDB" id="A0A8J5CTY1"/>
<keyword evidence="3" id="KW-1185">Reference proteome</keyword>
<dbReference type="EMBL" id="JACEEZ010013037">
    <property type="protein sequence ID" value="KAG0720345.1"/>
    <property type="molecule type" value="Genomic_DNA"/>
</dbReference>
<reference evidence="2" key="1">
    <citation type="submission" date="2020-07" db="EMBL/GenBank/DDBJ databases">
        <title>The High-quality genome of the commercially important snow crab, Chionoecetes opilio.</title>
        <authorList>
            <person name="Jeong J.-H."/>
            <person name="Ryu S."/>
        </authorList>
    </citation>
    <scope>NUCLEOTIDE SEQUENCE</scope>
    <source>
        <strain evidence="2">MADBK_172401_WGS</strain>
        <tissue evidence="2">Digestive gland</tissue>
    </source>
</reference>
<evidence type="ECO:0000256" key="1">
    <source>
        <dbReference type="SAM" id="MobiDB-lite"/>
    </source>
</evidence>
<protein>
    <submittedName>
        <fullName evidence="2">Uncharacterized protein</fullName>
    </submittedName>
</protein>
<dbReference type="Proteomes" id="UP000770661">
    <property type="component" value="Unassembled WGS sequence"/>
</dbReference>
<feature type="region of interest" description="Disordered" evidence="1">
    <location>
        <begin position="216"/>
        <end position="238"/>
    </location>
</feature>
<accession>A0A8J5CTY1</accession>